<proteinExistence type="inferred from homology"/>
<evidence type="ECO:0000256" key="5">
    <source>
        <dbReference type="ARBA" id="ARBA00022989"/>
    </source>
</evidence>
<organism evidence="11 12">
    <name type="scientific">Xyrichtys novacula</name>
    <name type="common">Pearly razorfish</name>
    <name type="synonym">Hemipteronotus novacula</name>
    <dbReference type="NCBI Taxonomy" id="13765"/>
    <lineage>
        <taxon>Eukaryota</taxon>
        <taxon>Metazoa</taxon>
        <taxon>Chordata</taxon>
        <taxon>Craniata</taxon>
        <taxon>Vertebrata</taxon>
        <taxon>Euteleostomi</taxon>
        <taxon>Actinopterygii</taxon>
        <taxon>Neopterygii</taxon>
        <taxon>Teleostei</taxon>
        <taxon>Neoteleostei</taxon>
        <taxon>Acanthomorphata</taxon>
        <taxon>Eupercaria</taxon>
        <taxon>Labriformes</taxon>
        <taxon>Labridae</taxon>
        <taxon>Xyrichtys</taxon>
    </lineage>
</organism>
<name>A0AAV1HJ32_XYRNO</name>
<evidence type="ECO:0000256" key="9">
    <source>
        <dbReference type="SAM" id="MobiDB-lite"/>
    </source>
</evidence>
<keyword evidence="8" id="KW-0407">Ion channel</keyword>
<reference evidence="11" key="1">
    <citation type="submission" date="2023-08" db="EMBL/GenBank/DDBJ databases">
        <authorList>
            <person name="Alioto T."/>
            <person name="Alioto T."/>
            <person name="Gomez Garrido J."/>
        </authorList>
    </citation>
    <scope>NUCLEOTIDE SEQUENCE</scope>
</reference>
<evidence type="ECO:0000256" key="8">
    <source>
        <dbReference type="ARBA" id="ARBA00023303"/>
    </source>
</evidence>
<evidence type="ECO:0000256" key="6">
    <source>
        <dbReference type="ARBA" id="ARBA00023065"/>
    </source>
</evidence>
<gene>
    <name evidence="11" type="ORF">XNOV1_A030757</name>
</gene>
<dbReference type="AlphaFoldDB" id="A0AAV1HJ32"/>
<protein>
    <submittedName>
        <fullName evidence="11">Uncharacterized protein LOC121517106 isoform X2</fullName>
    </submittedName>
</protein>
<evidence type="ECO:0000256" key="1">
    <source>
        <dbReference type="ARBA" id="ARBA00004141"/>
    </source>
</evidence>
<keyword evidence="7 10" id="KW-0472">Membrane</keyword>
<keyword evidence="12" id="KW-1185">Reference proteome</keyword>
<accession>A0AAV1HJ32</accession>
<dbReference type="Proteomes" id="UP001178508">
    <property type="component" value="Chromosome 22"/>
</dbReference>
<feature type="compositionally biased region" description="Low complexity" evidence="9">
    <location>
        <begin position="273"/>
        <end position="285"/>
    </location>
</feature>
<keyword evidence="4 10" id="KW-0812">Transmembrane</keyword>
<dbReference type="Pfam" id="PF14798">
    <property type="entry name" value="Ca_hom_mod"/>
    <property type="match status" value="1"/>
</dbReference>
<evidence type="ECO:0000256" key="2">
    <source>
        <dbReference type="ARBA" id="ARBA00008497"/>
    </source>
</evidence>
<dbReference type="GO" id="GO:0034220">
    <property type="term" value="P:monoatomic ion transmembrane transport"/>
    <property type="evidence" value="ECO:0007669"/>
    <property type="project" value="UniProtKB-KW"/>
</dbReference>
<dbReference type="InterPro" id="IPR029569">
    <property type="entry name" value="CALHM"/>
</dbReference>
<comment type="subcellular location">
    <subcellularLocation>
        <location evidence="1">Membrane</location>
        <topology evidence="1">Multi-pass membrane protein</topology>
    </subcellularLocation>
</comment>
<dbReference type="GO" id="GO:1904669">
    <property type="term" value="P:ATP export"/>
    <property type="evidence" value="ECO:0007669"/>
    <property type="project" value="UniProtKB-ARBA"/>
</dbReference>
<keyword evidence="5 10" id="KW-1133">Transmembrane helix</keyword>
<evidence type="ECO:0000256" key="3">
    <source>
        <dbReference type="ARBA" id="ARBA00022448"/>
    </source>
</evidence>
<evidence type="ECO:0000313" key="11">
    <source>
        <dbReference type="EMBL" id="CAJ1085630.1"/>
    </source>
</evidence>
<dbReference type="EMBL" id="OY660885">
    <property type="protein sequence ID" value="CAJ1085630.1"/>
    <property type="molecule type" value="Genomic_DNA"/>
</dbReference>
<dbReference type="GO" id="GO:0016020">
    <property type="term" value="C:membrane"/>
    <property type="evidence" value="ECO:0007669"/>
    <property type="project" value="UniProtKB-SubCell"/>
</dbReference>
<feature type="transmembrane region" description="Helical" evidence="10">
    <location>
        <begin position="156"/>
        <end position="173"/>
    </location>
</feature>
<feature type="region of interest" description="Disordered" evidence="9">
    <location>
        <begin position="250"/>
        <end position="292"/>
    </location>
</feature>
<comment type="similarity">
    <text evidence="2">Belongs to the CALHM family.</text>
</comment>
<feature type="transmembrane region" description="Helical" evidence="10">
    <location>
        <begin position="17"/>
        <end position="34"/>
    </location>
</feature>
<feature type="transmembrane region" description="Helical" evidence="10">
    <location>
        <begin position="46"/>
        <end position="66"/>
    </location>
</feature>
<evidence type="ECO:0000256" key="4">
    <source>
        <dbReference type="ARBA" id="ARBA00022692"/>
    </source>
</evidence>
<keyword evidence="6" id="KW-0406">Ion transport</keyword>
<evidence type="ECO:0000256" key="7">
    <source>
        <dbReference type="ARBA" id="ARBA00023136"/>
    </source>
</evidence>
<evidence type="ECO:0000313" key="12">
    <source>
        <dbReference type="Proteomes" id="UP001178508"/>
    </source>
</evidence>
<keyword evidence="3" id="KW-0813">Transport</keyword>
<evidence type="ECO:0000256" key="10">
    <source>
        <dbReference type="SAM" id="Phobius"/>
    </source>
</evidence>
<sequence>MDALVGPMQTLFKDLKANSNLIIFSVLVFVYQAVEREFPCSCQPQALFCLAYMLMPAGLLFIMMLATDAQFQRALKFSCWNCSGSFCWVLTRCSLKALCVGLLWVAAVLLDAEFYVCCWNENSRAVARQQCERKMDVMTGGEEVVTINEMVMNSRLYGMSLLLLMAAGFLFLMSGRSLLDTKYNDSCCFKRNGDLHEIILEVGEEVVSAAQKKKREDLLKETVKKDLEKKEWVNYLEVVEQAIKSVDKSAQQWRGAGGGAGGGGGEEGGVELQEIQIQQTQGHQQPAETPDL</sequence>
<feature type="compositionally biased region" description="Gly residues" evidence="9">
    <location>
        <begin position="255"/>
        <end position="267"/>
    </location>
</feature>